<feature type="coiled-coil region" evidence="6">
    <location>
        <begin position="134"/>
        <end position="233"/>
    </location>
</feature>
<dbReference type="InterPro" id="IPR001841">
    <property type="entry name" value="Znf_RING"/>
</dbReference>
<evidence type="ECO:0000256" key="4">
    <source>
        <dbReference type="ARBA" id="ARBA00022833"/>
    </source>
</evidence>
<feature type="domain" description="RING-type" evidence="7">
    <location>
        <begin position="14"/>
        <end position="54"/>
    </location>
</feature>
<gene>
    <name evidence="9" type="ORF">GSONMT00016045001</name>
</gene>
<evidence type="ECO:0000259" key="8">
    <source>
        <dbReference type="PROSITE" id="PS50119"/>
    </source>
</evidence>
<evidence type="ECO:0000259" key="7">
    <source>
        <dbReference type="PROSITE" id="PS50089"/>
    </source>
</evidence>
<evidence type="ECO:0000256" key="3">
    <source>
        <dbReference type="ARBA" id="ARBA00022771"/>
    </source>
</evidence>
<dbReference type="PANTHER" id="PTHR24103">
    <property type="entry name" value="E3 UBIQUITIN-PROTEIN LIGASE TRIM"/>
    <property type="match status" value="1"/>
</dbReference>
<dbReference type="Gene3D" id="3.30.160.60">
    <property type="entry name" value="Classic Zinc Finger"/>
    <property type="match status" value="1"/>
</dbReference>
<organism evidence="9 10">
    <name type="scientific">Oncorhynchus mykiss</name>
    <name type="common">Rainbow trout</name>
    <name type="synonym">Salmo gairdneri</name>
    <dbReference type="NCBI Taxonomy" id="8022"/>
    <lineage>
        <taxon>Eukaryota</taxon>
        <taxon>Metazoa</taxon>
        <taxon>Chordata</taxon>
        <taxon>Craniata</taxon>
        <taxon>Vertebrata</taxon>
        <taxon>Euteleostomi</taxon>
        <taxon>Actinopterygii</taxon>
        <taxon>Neopterygii</taxon>
        <taxon>Teleostei</taxon>
        <taxon>Protacanthopterygii</taxon>
        <taxon>Salmoniformes</taxon>
        <taxon>Salmonidae</taxon>
        <taxon>Salmoninae</taxon>
        <taxon>Oncorhynchus</taxon>
    </lineage>
</organism>
<reference evidence="9" key="1">
    <citation type="journal article" date="2014" name="Nat. Commun.">
        <title>The rainbow trout genome provides novel insights into evolution after whole-genome duplication in vertebrates.</title>
        <authorList>
            <person name="Berthelot C."/>
            <person name="Brunet F."/>
            <person name="Chalopin D."/>
            <person name="Juanchich A."/>
            <person name="Bernard M."/>
            <person name="Noel B."/>
            <person name="Bento P."/>
            <person name="Da Silva C."/>
            <person name="Labadie K."/>
            <person name="Alberti A."/>
            <person name="Aury J.M."/>
            <person name="Louis A."/>
            <person name="Dehais P."/>
            <person name="Bardou P."/>
            <person name="Montfort J."/>
            <person name="Klopp C."/>
            <person name="Cabau C."/>
            <person name="Gaspin C."/>
            <person name="Thorgaard G.H."/>
            <person name="Boussaha M."/>
            <person name="Quillet E."/>
            <person name="Guyomard R."/>
            <person name="Galiana D."/>
            <person name="Bobe J."/>
            <person name="Volff J.N."/>
            <person name="Genet C."/>
            <person name="Wincker P."/>
            <person name="Jaillon O."/>
            <person name="Roest Crollius H."/>
            <person name="Guiguen Y."/>
        </authorList>
    </citation>
    <scope>NUCLEOTIDE SEQUENCE [LARGE SCALE GENOMIC DNA]</scope>
</reference>
<dbReference type="EMBL" id="FR912463">
    <property type="protein sequence ID" value="CDQ91907.1"/>
    <property type="molecule type" value="Genomic_DNA"/>
</dbReference>
<sequence length="256" mass="29463">MASIVSLPEGNLSCSVCRDIFKDPVILSCRHGICKVCLLELWKHNDVLECPLCRRRSSLELPLDLNLKRQCEAVLQERSRGDTTESEVLCNLHNEKLELFCLEDKQLLCLKCRALNKNTNDGLCQIDKAAKNYKEKLQTALKSLQGNLKAFNKVIQSCDQAAENIKSQAQHTEKQIKKEFEKLHQFLRDEEADSIAALREEEEQRNKTVREKIEEMCREISSLSETIRAIEEELRAEDILFLQVSTNIHVYIICDT</sequence>
<evidence type="ECO:0000256" key="1">
    <source>
        <dbReference type="ARBA" id="ARBA00008518"/>
    </source>
</evidence>
<keyword evidence="4" id="KW-0862">Zinc</keyword>
<dbReference type="PROSITE" id="PS50119">
    <property type="entry name" value="ZF_BBOX"/>
    <property type="match status" value="1"/>
</dbReference>
<comment type="similarity">
    <text evidence="1">Belongs to the TRIM/RBCC family.</text>
</comment>
<evidence type="ECO:0000313" key="10">
    <source>
        <dbReference type="Proteomes" id="UP000193380"/>
    </source>
</evidence>
<keyword evidence="2" id="KW-0479">Metal-binding</keyword>
<proteinExistence type="inferred from homology"/>
<dbReference type="InterPro" id="IPR018957">
    <property type="entry name" value="Znf_C3HC4_RING-type"/>
</dbReference>
<dbReference type="InterPro" id="IPR050143">
    <property type="entry name" value="TRIM/RBCC"/>
</dbReference>
<dbReference type="Proteomes" id="UP000193380">
    <property type="component" value="Unassembled WGS sequence"/>
</dbReference>
<keyword evidence="6" id="KW-0175">Coiled coil</keyword>
<dbReference type="Pfam" id="PF00643">
    <property type="entry name" value="zf-B_box"/>
    <property type="match status" value="1"/>
</dbReference>
<protein>
    <recommendedName>
        <fullName evidence="11">RING-type domain-containing protein</fullName>
    </recommendedName>
</protein>
<dbReference type="InterPro" id="IPR000315">
    <property type="entry name" value="Znf_B-box"/>
</dbReference>
<keyword evidence="3 5" id="KW-0863">Zinc-finger</keyword>
<dbReference type="PROSITE" id="PS00518">
    <property type="entry name" value="ZF_RING_1"/>
    <property type="match status" value="1"/>
</dbReference>
<dbReference type="GO" id="GO:0008270">
    <property type="term" value="F:zinc ion binding"/>
    <property type="evidence" value="ECO:0007669"/>
    <property type="project" value="UniProtKB-KW"/>
</dbReference>
<evidence type="ECO:0000256" key="5">
    <source>
        <dbReference type="PROSITE-ProRule" id="PRU00024"/>
    </source>
</evidence>
<evidence type="ECO:0000256" key="6">
    <source>
        <dbReference type="SAM" id="Coils"/>
    </source>
</evidence>
<accession>A0A060YK09</accession>
<evidence type="ECO:0000313" key="9">
    <source>
        <dbReference type="EMBL" id="CDQ91907.1"/>
    </source>
</evidence>
<feature type="domain" description="B box-type" evidence="8">
    <location>
        <begin position="85"/>
        <end position="113"/>
    </location>
</feature>
<dbReference type="Gene3D" id="3.30.40.10">
    <property type="entry name" value="Zinc/RING finger domain, C3HC4 (zinc finger)"/>
    <property type="match status" value="1"/>
</dbReference>
<dbReference type="Pfam" id="PF00097">
    <property type="entry name" value="zf-C3HC4"/>
    <property type="match status" value="1"/>
</dbReference>
<dbReference type="PaxDb" id="8022-A0A060YK09"/>
<dbReference type="AlphaFoldDB" id="A0A060YK09"/>
<dbReference type="SUPFAM" id="SSF57845">
    <property type="entry name" value="B-box zinc-binding domain"/>
    <property type="match status" value="1"/>
</dbReference>
<dbReference type="STRING" id="8022.A0A060YK09"/>
<dbReference type="SUPFAM" id="SSF57850">
    <property type="entry name" value="RING/U-box"/>
    <property type="match status" value="1"/>
</dbReference>
<evidence type="ECO:0000256" key="2">
    <source>
        <dbReference type="ARBA" id="ARBA00022723"/>
    </source>
</evidence>
<dbReference type="InterPro" id="IPR017907">
    <property type="entry name" value="Znf_RING_CS"/>
</dbReference>
<reference evidence="9" key="2">
    <citation type="submission" date="2014-03" db="EMBL/GenBank/DDBJ databases">
        <authorList>
            <person name="Genoscope - CEA"/>
        </authorList>
    </citation>
    <scope>NUCLEOTIDE SEQUENCE</scope>
</reference>
<dbReference type="InterPro" id="IPR013083">
    <property type="entry name" value="Znf_RING/FYVE/PHD"/>
</dbReference>
<name>A0A060YK09_ONCMY</name>
<dbReference type="PROSITE" id="PS50089">
    <property type="entry name" value="ZF_RING_2"/>
    <property type="match status" value="1"/>
</dbReference>
<dbReference type="SMART" id="SM00184">
    <property type="entry name" value="RING"/>
    <property type="match status" value="1"/>
</dbReference>
<evidence type="ECO:0008006" key="11">
    <source>
        <dbReference type="Google" id="ProtNLM"/>
    </source>
</evidence>